<evidence type="ECO:0000256" key="1">
    <source>
        <dbReference type="SAM" id="Phobius"/>
    </source>
</evidence>
<dbReference type="PANTHER" id="PTHR45580">
    <property type="entry name" value="PROTEIN CBG05369"/>
    <property type="match status" value="1"/>
</dbReference>
<organism evidence="3 4">
    <name type="scientific">Teladorsagia circumcincta</name>
    <name type="common">Brown stomach worm</name>
    <name type="synonym">Ostertagia circumcincta</name>
    <dbReference type="NCBI Taxonomy" id="45464"/>
    <lineage>
        <taxon>Eukaryota</taxon>
        <taxon>Metazoa</taxon>
        <taxon>Ecdysozoa</taxon>
        <taxon>Nematoda</taxon>
        <taxon>Chromadorea</taxon>
        <taxon>Rhabditida</taxon>
        <taxon>Rhabditina</taxon>
        <taxon>Rhabditomorpha</taxon>
        <taxon>Strongyloidea</taxon>
        <taxon>Trichostrongylidae</taxon>
        <taxon>Teladorsagia</taxon>
    </lineage>
</organism>
<gene>
    <name evidence="3" type="ORF">TELCIR_08708</name>
</gene>
<feature type="domain" description="Carboxylesterase type B" evidence="2">
    <location>
        <begin position="110"/>
        <end position="154"/>
    </location>
</feature>
<evidence type="ECO:0000259" key="2">
    <source>
        <dbReference type="Pfam" id="PF00135"/>
    </source>
</evidence>
<dbReference type="AlphaFoldDB" id="A0A2G9UGT0"/>
<dbReference type="Proteomes" id="UP000230423">
    <property type="component" value="Unassembled WGS sequence"/>
</dbReference>
<reference evidence="3 4" key="1">
    <citation type="submission" date="2015-09" db="EMBL/GenBank/DDBJ databases">
        <title>Draft genome of the parasitic nematode Teladorsagia circumcincta isolate WARC Sus (inbred).</title>
        <authorList>
            <person name="Mitreva M."/>
        </authorList>
    </citation>
    <scope>NUCLEOTIDE SEQUENCE [LARGE SCALE GENOMIC DNA]</scope>
    <source>
        <strain evidence="3 4">S</strain>
    </source>
</reference>
<dbReference type="EMBL" id="KZ346646">
    <property type="protein sequence ID" value="PIO69459.1"/>
    <property type="molecule type" value="Genomic_DNA"/>
</dbReference>
<dbReference type="Gene3D" id="3.40.50.1820">
    <property type="entry name" value="alpha/beta hydrolase"/>
    <property type="match status" value="1"/>
</dbReference>
<dbReference type="OrthoDB" id="19653at2759"/>
<keyword evidence="1" id="KW-0812">Transmembrane</keyword>
<keyword evidence="1" id="KW-1133">Transmembrane helix</keyword>
<evidence type="ECO:0000313" key="4">
    <source>
        <dbReference type="Proteomes" id="UP000230423"/>
    </source>
</evidence>
<proteinExistence type="predicted"/>
<feature type="transmembrane region" description="Helical" evidence="1">
    <location>
        <begin position="57"/>
        <end position="80"/>
    </location>
</feature>
<name>A0A2G9UGT0_TELCI</name>
<dbReference type="SUPFAM" id="SSF53474">
    <property type="entry name" value="alpha/beta-Hydrolases"/>
    <property type="match status" value="1"/>
</dbReference>
<keyword evidence="1" id="KW-0472">Membrane</keyword>
<dbReference type="PANTHER" id="PTHR45580:SF4">
    <property type="entry name" value="CARBOXYLIC ESTER HYDROLASE"/>
    <property type="match status" value="1"/>
</dbReference>
<dbReference type="InterPro" id="IPR029058">
    <property type="entry name" value="AB_hydrolase_fold"/>
</dbReference>
<sequence length="188" mass="20609">MKACPVAFYIHGGGFNYDSAVMFKDDALINNFGGNGDFRNFEDQELLYIVTRELPPILLFSGIVLVIPGVRLGFFGLLTFASDNIVPRNLAAYGRVLQLLLCNQGSHSTLTDLLAALEFVQKEIHYFGGDANNVTMIGHSSGACAAAQFAFSKQIDSHSKFVLPALRNLTFYSEIIYSLSLAMELQIA</sequence>
<keyword evidence="4" id="KW-1185">Reference proteome</keyword>
<protein>
    <recommendedName>
        <fullName evidence="2">Carboxylesterase type B domain-containing protein</fullName>
    </recommendedName>
</protein>
<evidence type="ECO:0000313" key="3">
    <source>
        <dbReference type="EMBL" id="PIO69459.1"/>
    </source>
</evidence>
<dbReference type="InterPro" id="IPR002018">
    <property type="entry name" value="CarbesteraseB"/>
</dbReference>
<dbReference type="Pfam" id="PF00135">
    <property type="entry name" value="COesterase"/>
    <property type="match status" value="1"/>
</dbReference>
<accession>A0A2G9UGT0</accession>